<dbReference type="PANTHER" id="PTHR44196">
    <property type="entry name" value="DEHYDROGENASE/REDUCTASE SDR FAMILY MEMBER 7B"/>
    <property type="match status" value="1"/>
</dbReference>
<dbReference type="CDD" id="cd05233">
    <property type="entry name" value="SDR_c"/>
    <property type="match status" value="1"/>
</dbReference>
<dbReference type="Proteomes" id="UP000515728">
    <property type="component" value="Chromosome"/>
</dbReference>
<keyword evidence="4" id="KW-1185">Reference proteome</keyword>
<dbReference type="Pfam" id="PF00106">
    <property type="entry name" value="adh_short"/>
    <property type="match status" value="1"/>
</dbReference>
<dbReference type="PANTHER" id="PTHR44196:SF1">
    <property type="entry name" value="DEHYDROGENASE_REDUCTASE SDR FAMILY MEMBER 7B"/>
    <property type="match status" value="1"/>
</dbReference>
<evidence type="ECO:0000313" key="4">
    <source>
        <dbReference type="Proteomes" id="UP000515728"/>
    </source>
</evidence>
<dbReference type="GO" id="GO:0016020">
    <property type="term" value="C:membrane"/>
    <property type="evidence" value="ECO:0007669"/>
    <property type="project" value="TreeGrafter"/>
</dbReference>
<name>A0A7G7MCD2_9PSEU</name>
<evidence type="ECO:0000256" key="1">
    <source>
        <dbReference type="ARBA" id="ARBA00006484"/>
    </source>
</evidence>
<dbReference type="RefSeq" id="WP_185717205.1">
    <property type="nucleotide sequence ID" value="NZ_BAAAWI010000001.1"/>
</dbReference>
<gene>
    <name evidence="3" type="ORF">H6H00_19655</name>
</gene>
<keyword evidence="2" id="KW-0560">Oxidoreductase</keyword>
<dbReference type="Gene3D" id="3.40.50.720">
    <property type="entry name" value="NAD(P)-binding Rossmann-like Domain"/>
    <property type="match status" value="1"/>
</dbReference>
<accession>A0A7G7MCD2</accession>
<dbReference type="PRINTS" id="PR00081">
    <property type="entry name" value="GDHRDH"/>
</dbReference>
<evidence type="ECO:0000256" key="2">
    <source>
        <dbReference type="ARBA" id="ARBA00023002"/>
    </source>
</evidence>
<dbReference type="GO" id="GO:0016491">
    <property type="term" value="F:oxidoreductase activity"/>
    <property type="evidence" value="ECO:0007669"/>
    <property type="project" value="UniProtKB-KW"/>
</dbReference>
<dbReference type="InterPro" id="IPR036291">
    <property type="entry name" value="NAD(P)-bd_dom_sf"/>
</dbReference>
<dbReference type="InterPro" id="IPR002347">
    <property type="entry name" value="SDR_fam"/>
</dbReference>
<evidence type="ECO:0000313" key="3">
    <source>
        <dbReference type="EMBL" id="QNG50443.1"/>
    </source>
</evidence>
<dbReference type="EMBL" id="CP060131">
    <property type="protein sequence ID" value="QNG50443.1"/>
    <property type="molecule type" value="Genomic_DNA"/>
</dbReference>
<organism evidence="3 4">
    <name type="scientific">Pseudonocardia petroleophila</name>
    <dbReference type="NCBI Taxonomy" id="37331"/>
    <lineage>
        <taxon>Bacteria</taxon>
        <taxon>Bacillati</taxon>
        <taxon>Actinomycetota</taxon>
        <taxon>Actinomycetes</taxon>
        <taxon>Pseudonocardiales</taxon>
        <taxon>Pseudonocardiaceae</taxon>
        <taxon>Pseudonocardia</taxon>
    </lineage>
</organism>
<sequence>MTAPAALVTGASRGIGALIADRLAAAGWDLTTSARSAGPLDEQAARLVGSHGGRVRTVPADMGSEDDVVALADAHLETYDRIDALVLNAGMGSIGPFADFPARRFDKLYAINVRSAFVLTQRLLPALRRTAGDRGTAKVIAVSSLTGVAGEPLNSAYGASKAALTSLCETLNTEESSGGVTATAVCPGYVATDMTAGLADQVSPEAMIDAADVAELVVALTRLSRSVVVPHVPMTRPGPHLWRA</sequence>
<comment type="similarity">
    <text evidence="1">Belongs to the short-chain dehydrogenases/reductases (SDR) family.</text>
</comment>
<dbReference type="SUPFAM" id="SSF51735">
    <property type="entry name" value="NAD(P)-binding Rossmann-fold domains"/>
    <property type="match status" value="1"/>
</dbReference>
<reference evidence="3 4" key="1">
    <citation type="submission" date="2020-08" db="EMBL/GenBank/DDBJ databases">
        <authorList>
            <person name="Mo P."/>
        </authorList>
    </citation>
    <scope>NUCLEOTIDE SEQUENCE [LARGE SCALE GENOMIC DNA]</scope>
    <source>
        <strain evidence="3 4">CGMCC 4.1532</strain>
    </source>
</reference>
<dbReference type="KEGG" id="ppel:H6H00_19655"/>
<protein>
    <submittedName>
        <fullName evidence="3">SDR family oxidoreductase</fullName>
    </submittedName>
</protein>
<proteinExistence type="inferred from homology"/>
<dbReference type="AlphaFoldDB" id="A0A7G7MCD2"/>